<dbReference type="Pfam" id="PF00116">
    <property type="entry name" value="COX2"/>
    <property type="match status" value="1"/>
</dbReference>
<dbReference type="PROSITE" id="PS50999">
    <property type="entry name" value="COX2_TM"/>
    <property type="match status" value="1"/>
</dbReference>
<comment type="subcellular location">
    <subcellularLocation>
        <location evidence="1">Cell membrane</location>
        <topology evidence="1">Multi-pass membrane protein</topology>
    </subcellularLocation>
</comment>
<reference evidence="15 16" key="1">
    <citation type="submission" date="2016-10" db="EMBL/GenBank/DDBJ databases">
        <authorList>
            <person name="de Groot N.N."/>
        </authorList>
    </citation>
    <scope>NUCLEOTIDE SEQUENCE [LARGE SCALE GENOMIC DNA]</scope>
    <source>
        <strain evidence="15 16">Nm24</strain>
    </source>
</reference>
<dbReference type="CDD" id="cd04212">
    <property type="entry name" value="CuRO_UO_II"/>
    <property type="match status" value="1"/>
</dbReference>
<evidence type="ECO:0000256" key="12">
    <source>
        <dbReference type="SAM" id="Phobius"/>
    </source>
</evidence>
<keyword evidence="3" id="KW-0813">Transport</keyword>
<dbReference type="PROSITE" id="PS50857">
    <property type="entry name" value="COX2_CUA"/>
    <property type="match status" value="1"/>
</dbReference>
<keyword evidence="10" id="KW-0560">Oxidoreductase</keyword>
<dbReference type="InterPro" id="IPR011759">
    <property type="entry name" value="Cyt_c_oxidase_su2_TM_dom"/>
</dbReference>
<dbReference type="GO" id="GO:0005507">
    <property type="term" value="F:copper ion binding"/>
    <property type="evidence" value="ECO:0007669"/>
    <property type="project" value="InterPro"/>
</dbReference>
<feature type="transmembrane region" description="Helical" evidence="12">
    <location>
        <begin position="60"/>
        <end position="84"/>
    </location>
</feature>
<dbReference type="RefSeq" id="WP_177217848.1">
    <property type="nucleotide sequence ID" value="NZ_FPBL01000006.1"/>
</dbReference>
<feature type="domain" description="Cytochrome oxidase subunit II transmembrane region profile" evidence="14">
    <location>
        <begin position="37"/>
        <end position="135"/>
    </location>
</feature>
<dbReference type="Proteomes" id="UP000183926">
    <property type="component" value="Unassembled WGS sequence"/>
</dbReference>
<evidence type="ECO:0000256" key="7">
    <source>
        <dbReference type="ARBA" id="ARBA00022729"/>
    </source>
</evidence>
<proteinExistence type="inferred from homology"/>
<feature type="domain" description="Cytochrome oxidase subunit II copper A binding" evidence="13">
    <location>
        <begin position="141"/>
        <end position="253"/>
    </location>
</feature>
<keyword evidence="9 12" id="KW-1133">Transmembrane helix</keyword>
<evidence type="ECO:0000256" key="5">
    <source>
        <dbReference type="ARBA" id="ARBA00022660"/>
    </source>
</evidence>
<dbReference type="EMBL" id="FPBL01000006">
    <property type="protein sequence ID" value="SFU65889.1"/>
    <property type="molecule type" value="Genomic_DNA"/>
</dbReference>
<dbReference type="GO" id="GO:0042773">
    <property type="term" value="P:ATP synthesis coupled electron transport"/>
    <property type="evidence" value="ECO:0007669"/>
    <property type="project" value="TreeGrafter"/>
</dbReference>
<dbReference type="Gene3D" id="2.60.40.420">
    <property type="entry name" value="Cupredoxins - blue copper proteins"/>
    <property type="match status" value="1"/>
</dbReference>
<sequence length="329" mass="36168">MPKSIMSVSVLQMHGCGSQQAVTLSVQCVALVLLSGCNSTEHLSFLNPQGPIATAQSEHFWLVVAILFILIALPVFIGTVWIAWRYRYGATKSKYVPRWKIFKPLEYFSWGIPITIVIFLSILVWEDTERFDPYRPLTSSTPATHVQVIGYDWKWLFVYPEQGIASVGMLAFPAGQPLTMELTSATVMQSFFIPALGSQIYAMGGMVTQLNLQADRPGRFLGENTMYSGDGFHQQKFAAVAMTQADFDAWVQQVRATGIPFDATALNAIAMQGTKAQLRTVLAPAAPAFDSNIYFTGAKANFFTDLVMSVMDDKPLPSTALAPAITKGQ</sequence>
<dbReference type="InterPro" id="IPR036257">
    <property type="entry name" value="Cyt_c_oxidase_su2_TM_sf"/>
</dbReference>
<dbReference type="Gene3D" id="1.10.287.90">
    <property type="match status" value="1"/>
</dbReference>
<evidence type="ECO:0000259" key="14">
    <source>
        <dbReference type="PROSITE" id="PS50999"/>
    </source>
</evidence>
<evidence type="ECO:0000256" key="4">
    <source>
        <dbReference type="ARBA" id="ARBA00022475"/>
    </source>
</evidence>
<accession>A0A1I7HYX6</accession>
<evidence type="ECO:0000313" key="15">
    <source>
        <dbReference type="EMBL" id="SFU65889.1"/>
    </source>
</evidence>
<protein>
    <submittedName>
        <fullName evidence="15">Cytochrome bo3 quinol oxidase subunit 2</fullName>
    </submittedName>
</protein>
<evidence type="ECO:0000256" key="2">
    <source>
        <dbReference type="ARBA" id="ARBA00007866"/>
    </source>
</evidence>
<evidence type="ECO:0000256" key="6">
    <source>
        <dbReference type="ARBA" id="ARBA00022692"/>
    </source>
</evidence>
<dbReference type="AlphaFoldDB" id="A0A1I7HYX6"/>
<organism evidence="15 16">
    <name type="scientific">Nitrosomonas eutropha</name>
    <dbReference type="NCBI Taxonomy" id="916"/>
    <lineage>
        <taxon>Bacteria</taxon>
        <taxon>Pseudomonadati</taxon>
        <taxon>Pseudomonadota</taxon>
        <taxon>Betaproteobacteria</taxon>
        <taxon>Nitrosomonadales</taxon>
        <taxon>Nitrosomonadaceae</taxon>
        <taxon>Nitrosomonas</taxon>
    </lineage>
</organism>
<evidence type="ECO:0000256" key="9">
    <source>
        <dbReference type="ARBA" id="ARBA00022989"/>
    </source>
</evidence>
<evidence type="ECO:0000256" key="1">
    <source>
        <dbReference type="ARBA" id="ARBA00004651"/>
    </source>
</evidence>
<evidence type="ECO:0000256" key="11">
    <source>
        <dbReference type="ARBA" id="ARBA00023136"/>
    </source>
</evidence>
<evidence type="ECO:0000313" key="16">
    <source>
        <dbReference type="Proteomes" id="UP000183926"/>
    </source>
</evidence>
<keyword evidence="4" id="KW-1003">Cell membrane</keyword>
<dbReference type="InterPro" id="IPR034227">
    <property type="entry name" value="CuRO_UO_II"/>
</dbReference>
<dbReference type="SUPFAM" id="SSF81464">
    <property type="entry name" value="Cytochrome c oxidase subunit II-like, transmembrane region"/>
    <property type="match status" value="1"/>
</dbReference>
<dbReference type="PANTHER" id="PTHR22888:SF18">
    <property type="entry name" value="CYTOCHROME BO(3) UBIQUINOL OXIDASE SUBUNIT 2"/>
    <property type="match status" value="1"/>
</dbReference>
<keyword evidence="5" id="KW-0679">Respiratory chain</keyword>
<dbReference type="InterPro" id="IPR002429">
    <property type="entry name" value="CcO_II-like_C"/>
</dbReference>
<keyword evidence="6 12" id="KW-0812">Transmembrane</keyword>
<dbReference type="GO" id="GO:0005886">
    <property type="term" value="C:plasma membrane"/>
    <property type="evidence" value="ECO:0007669"/>
    <property type="project" value="UniProtKB-SubCell"/>
</dbReference>
<feature type="transmembrane region" description="Helical" evidence="12">
    <location>
        <begin position="105"/>
        <end position="125"/>
    </location>
</feature>
<gene>
    <name evidence="15" type="ORF">SAMN05216339_106104</name>
</gene>
<evidence type="ECO:0000256" key="10">
    <source>
        <dbReference type="ARBA" id="ARBA00023002"/>
    </source>
</evidence>
<dbReference type="GO" id="GO:0016491">
    <property type="term" value="F:oxidoreductase activity"/>
    <property type="evidence" value="ECO:0007669"/>
    <property type="project" value="UniProtKB-KW"/>
</dbReference>
<evidence type="ECO:0000256" key="8">
    <source>
        <dbReference type="ARBA" id="ARBA00022982"/>
    </source>
</evidence>
<dbReference type="InterPro" id="IPR045187">
    <property type="entry name" value="CcO_II"/>
</dbReference>
<evidence type="ECO:0000256" key="3">
    <source>
        <dbReference type="ARBA" id="ARBA00022448"/>
    </source>
</evidence>
<keyword evidence="8" id="KW-0249">Electron transport</keyword>
<dbReference type="SUPFAM" id="SSF49503">
    <property type="entry name" value="Cupredoxins"/>
    <property type="match status" value="1"/>
</dbReference>
<keyword evidence="11 12" id="KW-0472">Membrane</keyword>
<comment type="similarity">
    <text evidence="2">Belongs to the cytochrome c oxidase subunit 2 family.</text>
</comment>
<name>A0A1I7HYX6_9PROT</name>
<dbReference type="GO" id="GO:0004129">
    <property type="term" value="F:cytochrome-c oxidase activity"/>
    <property type="evidence" value="ECO:0007669"/>
    <property type="project" value="InterPro"/>
</dbReference>
<dbReference type="InterPro" id="IPR008972">
    <property type="entry name" value="Cupredoxin"/>
</dbReference>
<dbReference type="PANTHER" id="PTHR22888">
    <property type="entry name" value="CYTOCHROME C OXIDASE, SUBUNIT II"/>
    <property type="match status" value="1"/>
</dbReference>
<keyword evidence="7" id="KW-0732">Signal</keyword>
<evidence type="ECO:0000259" key="13">
    <source>
        <dbReference type="PROSITE" id="PS50857"/>
    </source>
</evidence>